<dbReference type="RefSeq" id="WP_012861328.1">
    <property type="nucleotide sequence ID" value="NC_013517.1"/>
</dbReference>
<dbReference type="STRING" id="526218.Sterm_1877"/>
<evidence type="ECO:0000313" key="2">
    <source>
        <dbReference type="Proteomes" id="UP000000845"/>
    </source>
</evidence>
<protein>
    <submittedName>
        <fullName evidence="1">Uncharacterized protein</fullName>
    </submittedName>
</protein>
<dbReference type="HOGENOM" id="CLU_138506_0_0_0"/>
<organism evidence="1 2">
    <name type="scientific">Sebaldella termitidis (strain ATCC 33386 / NCTC 11300)</name>
    <dbReference type="NCBI Taxonomy" id="526218"/>
    <lineage>
        <taxon>Bacteria</taxon>
        <taxon>Fusobacteriati</taxon>
        <taxon>Fusobacteriota</taxon>
        <taxon>Fusobacteriia</taxon>
        <taxon>Fusobacteriales</taxon>
        <taxon>Leptotrichiaceae</taxon>
        <taxon>Sebaldella</taxon>
    </lineage>
</organism>
<accession>D1AJ46</accession>
<name>D1AJ46_SEBTE</name>
<dbReference type="EMBL" id="CP001739">
    <property type="protein sequence ID" value="ACZ08734.1"/>
    <property type="molecule type" value="Genomic_DNA"/>
</dbReference>
<dbReference type="eggNOG" id="ENOG5032X4D">
    <property type="taxonomic scope" value="Bacteria"/>
</dbReference>
<proteinExistence type="predicted"/>
<sequence>MENGYPEVIRMFQNNILKLKGVKSIESGVESLGGITNETLGLYGYAHMPHAALARTNGGLENEILCQFEFFIEKSETGLDSLEFIAWFFRDQARSGKKIQVRPFALPPDTAYGRQFGSSLRFHIDIFLDNITDTLDPLFEEIGEINKLFEFAVQMYKIPVKNQN</sequence>
<keyword evidence="2" id="KW-1185">Reference proteome</keyword>
<reference evidence="1 2" key="2">
    <citation type="journal article" date="2010" name="Stand. Genomic Sci.">
        <title>Complete genome sequence of Sebaldella termitidis type strain (NCTC 11300).</title>
        <authorList>
            <person name="Harmon-Smith M."/>
            <person name="Celia L."/>
            <person name="Chertkov O."/>
            <person name="Lapidus A."/>
            <person name="Copeland A."/>
            <person name="Glavina Del Rio T."/>
            <person name="Nolan M."/>
            <person name="Lucas S."/>
            <person name="Tice H."/>
            <person name="Cheng J.F."/>
            <person name="Han C."/>
            <person name="Detter J.C."/>
            <person name="Bruce D."/>
            <person name="Goodwin L."/>
            <person name="Pitluck S."/>
            <person name="Pati A."/>
            <person name="Liolios K."/>
            <person name="Ivanova N."/>
            <person name="Mavromatis K."/>
            <person name="Mikhailova N."/>
            <person name="Chen A."/>
            <person name="Palaniappan K."/>
            <person name="Land M."/>
            <person name="Hauser L."/>
            <person name="Chang Y.J."/>
            <person name="Jeffries C.D."/>
            <person name="Brettin T."/>
            <person name="Goker M."/>
            <person name="Beck B."/>
            <person name="Bristow J."/>
            <person name="Eisen J.A."/>
            <person name="Markowitz V."/>
            <person name="Hugenholtz P."/>
            <person name="Kyrpides N.C."/>
            <person name="Klenk H.P."/>
            <person name="Chen F."/>
        </authorList>
    </citation>
    <scope>NUCLEOTIDE SEQUENCE [LARGE SCALE GENOMIC DNA]</scope>
    <source>
        <strain evidence="2">ATCC 33386 / NCTC 11300</strain>
    </source>
</reference>
<reference evidence="2" key="1">
    <citation type="submission" date="2009-09" db="EMBL/GenBank/DDBJ databases">
        <title>The complete chromosome of Sebaldella termitidis ATCC 33386.</title>
        <authorList>
            <consortium name="US DOE Joint Genome Institute (JGI-PGF)"/>
            <person name="Lucas S."/>
            <person name="Copeland A."/>
            <person name="Lapidus A."/>
            <person name="Glavina del Rio T."/>
            <person name="Dalin E."/>
            <person name="Tice H."/>
            <person name="Bruce D."/>
            <person name="Goodwin L."/>
            <person name="Pitluck S."/>
            <person name="Kyrpides N."/>
            <person name="Mavromatis K."/>
            <person name="Ivanova N."/>
            <person name="Mikhailova N."/>
            <person name="Sims D."/>
            <person name="Meincke L."/>
            <person name="Brettin T."/>
            <person name="Detter J.C."/>
            <person name="Han C."/>
            <person name="Larimer F."/>
            <person name="Land M."/>
            <person name="Hauser L."/>
            <person name="Markowitz V."/>
            <person name="Cheng J.F."/>
            <person name="Hugenholtz P."/>
            <person name="Woyke T."/>
            <person name="Wu D."/>
            <person name="Eisen J.A."/>
        </authorList>
    </citation>
    <scope>NUCLEOTIDE SEQUENCE [LARGE SCALE GENOMIC DNA]</scope>
    <source>
        <strain evidence="2">ATCC 33386 / NCTC 11300</strain>
    </source>
</reference>
<gene>
    <name evidence="1" type="ordered locus">Sterm_1877</name>
</gene>
<dbReference type="KEGG" id="str:Sterm_1877"/>
<dbReference type="Proteomes" id="UP000000845">
    <property type="component" value="Chromosome"/>
</dbReference>
<dbReference type="AlphaFoldDB" id="D1AJ46"/>
<evidence type="ECO:0000313" key="1">
    <source>
        <dbReference type="EMBL" id="ACZ08734.1"/>
    </source>
</evidence>